<dbReference type="Pfam" id="PF00172">
    <property type="entry name" value="Zn_clus"/>
    <property type="match status" value="1"/>
</dbReference>
<dbReference type="CDD" id="cd00067">
    <property type="entry name" value="GAL4"/>
    <property type="match status" value="1"/>
</dbReference>
<reference evidence="6 7" key="1">
    <citation type="submission" date="2018-05" db="EMBL/GenBank/DDBJ databases">
        <title>Draft genome sequence of Scytalidium lignicola DSM 105466, a ubiquitous saprotrophic fungus.</title>
        <authorList>
            <person name="Buettner E."/>
            <person name="Gebauer A.M."/>
            <person name="Hofrichter M."/>
            <person name="Liers C."/>
            <person name="Kellner H."/>
        </authorList>
    </citation>
    <scope>NUCLEOTIDE SEQUENCE [LARGE SCALE GENOMIC DNA]</scope>
    <source>
        <strain evidence="6 7">DSM 105466</strain>
    </source>
</reference>
<keyword evidence="4" id="KW-0812">Transmembrane</keyword>
<dbReference type="OMA" id="FWQASMR"/>
<dbReference type="SUPFAM" id="SSF57701">
    <property type="entry name" value="Zn2/Cys6 DNA-binding domain"/>
    <property type="match status" value="1"/>
</dbReference>
<dbReference type="Proteomes" id="UP000258309">
    <property type="component" value="Unassembled WGS sequence"/>
</dbReference>
<dbReference type="GO" id="GO:0003677">
    <property type="term" value="F:DNA binding"/>
    <property type="evidence" value="ECO:0007669"/>
    <property type="project" value="InterPro"/>
</dbReference>
<evidence type="ECO:0000313" key="6">
    <source>
        <dbReference type="EMBL" id="RFU29077.1"/>
    </source>
</evidence>
<dbReference type="InterPro" id="IPR007219">
    <property type="entry name" value="XnlR_reg_dom"/>
</dbReference>
<evidence type="ECO:0000256" key="2">
    <source>
        <dbReference type="ARBA" id="ARBA00023242"/>
    </source>
</evidence>
<dbReference type="GO" id="GO:0006351">
    <property type="term" value="P:DNA-templated transcription"/>
    <property type="evidence" value="ECO:0007669"/>
    <property type="project" value="InterPro"/>
</dbReference>
<dbReference type="CDD" id="cd12148">
    <property type="entry name" value="fungal_TF_MHR"/>
    <property type="match status" value="1"/>
</dbReference>
<evidence type="ECO:0000313" key="7">
    <source>
        <dbReference type="Proteomes" id="UP000258309"/>
    </source>
</evidence>
<comment type="caution">
    <text evidence="6">The sequence shown here is derived from an EMBL/GenBank/DDBJ whole genome shotgun (WGS) entry which is preliminary data.</text>
</comment>
<evidence type="ECO:0000259" key="5">
    <source>
        <dbReference type="PROSITE" id="PS50048"/>
    </source>
</evidence>
<dbReference type="Gene3D" id="4.10.240.10">
    <property type="entry name" value="Zn(2)-C6 fungal-type DNA-binding domain"/>
    <property type="match status" value="1"/>
</dbReference>
<keyword evidence="2" id="KW-0539">Nucleus</keyword>
<dbReference type="PANTHER" id="PTHR31668">
    <property type="entry name" value="GLUCOSE TRANSPORT TRANSCRIPTION REGULATOR RGT1-RELATED-RELATED"/>
    <property type="match status" value="1"/>
</dbReference>
<dbReference type="Pfam" id="PF04082">
    <property type="entry name" value="Fungal_trans"/>
    <property type="match status" value="1"/>
</dbReference>
<accession>A0A3E2H6Z2</accession>
<dbReference type="PANTHER" id="PTHR31668:SF20">
    <property type="entry name" value="ZN(II)2CYS6 TRANSCRIPTION FACTOR (EUROFUNG)"/>
    <property type="match status" value="1"/>
</dbReference>
<dbReference type="InterPro" id="IPR001138">
    <property type="entry name" value="Zn2Cys6_DnaBD"/>
</dbReference>
<dbReference type="PROSITE" id="PS50048">
    <property type="entry name" value="ZN2_CY6_FUNGAL_2"/>
    <property type="match status" value="1"/>
</dbReference>
<name>A0A3E2H6Z2_SCYLI</name>
<dbReference type="OrthoDB" id="271595at2759"/>
<feature type="region of interest" description="Disordered" evidence="3">
    <location>
        <begin position="54"/>
        <end position="94"/>
    </location>
</feature>
<dbReference type="InterPro" id="IPR036864">
    <property type="entry name" value="Zn2-C6_fun-type_DNA-bd_sf"/>
</dbReference>
<feature type="non-terminal residue" evidence="6">
    <location>
        <position position="1"/>
    </location>
</feature>
<dbReference type="SMART" id="SM00066">
    <property type="entry name" value="GAL4"/>
    <property type="match status" value="1"/>
</dbReference>
<gene>
    <name evidence="6" type="ORF">B7463_g7253</name>
</gene>
<keyword evidence="4" id="KW-1133">Transmembrane helix</keyword>
<keyword evidence="7" id="KW-1185">Reference proteome</keyword>
<feature type="non-terminal residue" evidence="6">
    <location>
        <position position="508"/>
    </location>
</feature>
<dbReference type="GO" id="GO:0008270">
    <property type="term" value="F:zinc ion binding"/>
    <property type="evidence" value="ECO:0007669"/>
    <property type="project" value="InterPro"/>
</dbReference>
<keyword evidence="4" id="KW-0472">Membrane</keyword>
<dbReference type="STRING" id="5539.A0A3E2H6Z2"/>
<protein>
    <recommendedName>
        <fullName evidence="5">Zn(2)-C6 fungal-type domain-containing protein</fullName>
    </recommendedName>
</protein>
<feature type="transmembrane region" description="Helical" evidence="4">
    <location>
        <begin position="460"/>
        <end position="478"/>
    </location>
</feature>
<keyword evidence="1" id="KW-0479">Metal-binding</keyword>
<dbReference type="EMBL" id="NCSJ02000140">
    <property type="protein sequence ID" value="RFU29077.1"/>
    <property type="molecule type" value="Genomic_DNA"/>
</dbReference>
<feature type="domain" description="Zn(2)-C6 fungal-type" evidence="5">
    <location>
        <begin position="17"/>
        <end position="47"/>
    </location>
</feature>
<dbReference type="AlphaFoldDB" id="A0A3E2H6Z2"/>
<sequence length="508" mass="57244">MSSRPQKQPSVPPLLPPCDQCLHRKVRCDKTLPKCNRCIDTNLNCTRDVVRRKPGRKKGSGLVIQRLRLPARADPDTTSPDSKTTEGSSSINDEMGAPVLIPATVESTQSPVLKANEISPQNFNGSWSSASSEAPSHTVAVPRRFSYEHPATILSNLPYLTRHIDLFFGKLYPIWPIFHETTFRESLRDPDKLDLHQVCLALSLCALTVLHVPSSTAPNPEPRKLVAQRFIDQCRQIRSTYDYIESANLSTIHTSLFLSCAEIEYQRERSSWFLLREAILLAQELGYYNTIPANLSQPEVLSIQRTLYQISLTERGLTILRNKPVTVIMFDAPPTERFDDEDPAILYGIQSLNRLFNLLDEDFLDTWVHNVQGPLSPLAAEVTSKILAAQQALSNLRFDVTGLTDVQKADILITQQWLRLVFWQSAMRQGLLSSVNKEPALTYTFPCMVAKALCEVLESISIFAIFIHGMAICAYLNMTAYQVMREMLAESIRIWAARSKALPFAPTW</sequence>
<organism evidence="6 7">
    <name type="scientific">Scytalidium lignicola</name>
    <name type="common">Hyphomycete</name>
    <dbReference type="NCBI Taxonomy" id="5539"/>
    <lineage>
        <taxon>Eukaryota</taxon>
        <taxon>Fungi</taxon>
        <taxon>Dikarya</taxon>
        <taxon>Ascomycota</taxon>
        <taxon>Pezizomycotina</taxon>
        <taxon>Leotiomycetes</taxon>
        <taxon>Leotiomycetes incertae sedis</taxon>
        <taxon>Scytalidium</taxon>
    </lineage>
</organism>
<evidence type="ECO:0000256" key="4">
    <source>
        <dbReference type="SAM" id="Phobius"/>
    </source>
</evidence>
<dbReference type="InterPro" id="IPR050797">
    <property type="entry name" value="Carb_Metab_Trans_Reg"/>
</dbReference>
<evidence type="ECO:0000256" key="1">
    <source>
        <dbReference type="ARBA" id="ARBA00022723"/>
    </source>
</evidence>
<proteinExistence type="predicted"/>
<dbReference type="GO" id="GO:0000981">
    <property type="term" value="F:DNA-binding transcription factor activity, RNA polymerase II-specific"/>
    <property type="evidence" value="ECO:0007669"/>
    <property type="project" value="InterPro"/>
</dbReference>
<evidence type="ECO:0000256" key="3">
    <source>
        <dbReference type="SAM" id="MobiDB-lite"/>
    </source>
</evidence>